<feature type="domain" description="GST N-terminal" evidence="2">
    <location>
        <begin position="1"/>
        <end position="78"/>
    </location>
</feature>
<comment type="similarity">
    <text evidence="1">Belongs to the GST superfamily.</text>
</comment>
<dbReference type="SFLD" id="SFLDG00358">
    <property type="entry name" value="Main_(cytGST)"/>
    <property type="match status" value="1"/>
</dbReference>
<dbReference type="PROSITE" id="PS50405">
    <property type="entry name" value="GST_CTER"/>
    <property type="match status" value="1"/>
</dbReference>
<evidence type="ECO:0000313" key="5">
    <source>
        <dbReference type="Proteomes" id="UP000002866"/>
    </source>
</evidence>
<dbReference type="SUPFAM" id="SSF47616">
    <property type="entry name" value="GST C-terminal domain-like"/>
    <property type="match status" value="1"/>
</dbReference>
<evidence type="ECO:0000259" key="2">
    <source>
        <dbReference type="PROSITE" id="PS50404"/>
    </source>
</evidence>
<dbReference type="SUPFAM" id="SSF52833">
    <property type="entry name" value="Thioredoxin-like"/>
    <property type="match status" value="1"/>
</dbReference>
<name>I2GUP1_HENB6</name>
<dbReference type="STRING" id="1071380.I2GUP1"/>
<feature type="domain" description="GST C-terminal" evidence="3">
    <location>
        <begin position="89"/>
        <end position="220"/>
    </location>
</feature>
<dbReference type="FunFam" id="1.20.1050.10:FF:000006">
    <property type="entry name" value="Elongation factor 1 gamma"/>
    <property type="match status" value="1"/>
</dbReference>
<dbReference type="PANTHER" id="PTHR43986:SF1">
    <property type="entry name" value="ELONGATION FACTOR 1-GAMMA"/>
    <property type="match status" value="1"/>
</dbReference>
<dbReference type="GO" id="GO:0005634">
    <property type="term" value="C:nucleus"/>
    <property type="evidence" value="ECO:0007669"/>
    <property type="project" value="TreeGrafter"/>
</dbReference>
<dbReference type="InterPro" id="IPR036249">
    <property type="entry name" value="Thioredoxin-like_sf"/>
</dbReference>
<evidence type="ECO:0000313" key="4">
    <source>
        <dbReference type="EMBL" id="CCH57843.1"/>
    </source>
</evidence>
<organism evidence="4 5">
    <name type="scientific">Henningerozyma blattae (strain ATCC 34711 / CBS 6284 / DSM 70876 / NBRC 10599 / NRRL Y-10934 / UCD 77-7)</name>
    <name type="common">Yeast</name>
    <name type="synonym">Tetrapisispora blattae</name>
    <dbReference type="NCBI Taxonomy" id="1071380"/>
    <lineage>
        <taxon>Eukaryota</taxon>
        <taxon>Fungi</taxon>
        <taxon>Dikarya</taxon>
        <taxon>Ascomycota</taxon>
        <taxon>Saccharomycotina</taxon>
        <taxon>Saccharomycetes</taxon>
        <taxon>Saccharomycetales</taxon>
        <taxon>Saccharomycetaceae</taxon>
        <taxon>Henningerozyma</taxon>
    </lineage>
</organism>
<evidence type="ECO:0000256" key="1">
    <source>
        <dbReference type="RuleBase" id="RU003494"/>
    </source>
</evidence>
<dbReference type="HOGENOM" id="CLU_011226_3_2_1"/>
<dbReference type="Proteomes" id="UP000002866">
    <property type="component" value="Chromosome 1"/>
</dbReference>
<protein>
    <recommendedName>
        <fullName evidence="6">GST C-terminal domain-containing protein</fullName>
    </recommendedName>
</protein>
<dbReference type="InterPro" id="IPR040079">
    <property type="entry name" value="Glutathione_S-Trfase"/>
</dbReference>
<dbReference type="PROSITE" id="PS50404">
    <property type="entry name" value="GST_NTER"/>
    <property type="match status" value="1"/>
</dbReference>
<dbReference type="InterPro" id="IPR010987">
    <property type="entry name" value="Glutathione-S-Trfase_C-like"/>
</dbReference>
<dbReference type="OrthoDB" id="249703at2759"/>
<dbReference type="InterPro" id="IPR050802">
    <property type="entry name" value="EF-GSTs"/>
</dbReference>
<proteinExistence type="inferred from homology"/>
<dbReference type="Gene3D" id="3.40.30.10">
    <property type="entry name" value="Glutaredoxin"/>
    <property type="match status" value="1"/>
</dbReference>
<dbReference type="GO" id="GO:0005737">
    <property type="term" value="C:cytoplasm"/>
    <property type="evidence" value="ECO:0007669"/>
    <property type="project" value="TreeGrafter"/>
</dbReference>
<gene>
    <name evidence="4" type="primary">TBLA0A00430</name>
    <name evidence="4" type="ORF">TBLA_0A00430</name>
</gene>
<evidence type="ECO:0000259" key="3">
    <source>
        <dbReference type="PROSITE" id="PS50405"/>
    </source>
</evidence>
<dbReference type="KEGG" id="tbl:TBLA_0A00430"/>
<dbReference type="eggNOG" id="KOG0867">
    <property type="taxonomic scope" value="Eukaryota"/>
</dbReference>
<dbReference type="AlphaFoldDB" id="I2GUP1"/>
<dbReference type="InParanoid" id="I2GUP1"/>
<sequence length="220" mass="25273">MSKGTLYANFRIRTWVPRALVRTLELPVTVVEPEKDAATFAQKFPLKKVPTFIDSEGRVLTESMAINYYLVRLCKDTAKQDQLLGKNDNPFEQSQIVQWQSLANSDLLMEMLNAFGPLRGDRPYDKNAVETAKQKVDQIVAVFETRLSQHQYLVGGRLTLADLVACATMTRGFNYLFGREWRAAHPDLVRWFELVKASEILKEEYKGFEYIEECLEAPRS</sequence>
<dbReference type="GeneID" id="14493748"/>
<dbReference type="InterPro" id="IPR004046">
    <property type="entry name" value="GST_C"/>
</dbReference>
<dbReference type="SFLD" id="SFLDS00019">
    <property type="entry name" value="Glutathione_Transferase_(cytos"/>
    <property type="match status" value="1"/>
</dbReference>
<dbReference type="Gene3D" id="1.20.1050.10">
    <property type="match status" value="1"/>
</dbReference>
<reference evidence="4 5" key="1">
    <citation type="journal article" date="2011" name="Proc. Natl. Acad. Sci. U.S.A.">
        <title>Evolutionary erosion of yeast sex chromosomes by mating-type switching accidents.</title>
        <authorList>
            <person name="Gordon J.L."/>
            <person name="Armisen D."/>
            <person name="Proux-Wera E."/>
            <person name="Oheigeartaigh S.S."/>
            <person name="Byrne K.P."/>
            <person name="Wolfe K.H."/>
        </authorList>
    </citation>
    <scope>NUCLEOTIDE SEQUENCE [LARGE SCALE GENOMIC DNA]</scope>
    <source>
        <strain evidence="5">ATCC 34711 / CBS 6284 / DSM 70876 / NBRC 10599 / NRRL Y-10934 / UCD 77-7</strain>
    </source>
</reference>
<dbReference type="InterPro" id="IPR004045">
    <property type="entry name" value="Glutathione_S-Trfase_N"/>
</dbReference>
<dbReference type="GO" id="GO:0006414">
    <property type="term" value="P:translational elongation"/>
    <property type="evidence" value="ECO:0007669"/>
    <property type="project" value="TreeGrafter"/>
</dbReference>
<dbReference type="OMA" id="VETYPHK"/>
<dbReference type="FunFam" id="3.40.30.10:FF:000142">
    <property type="entry name" value="Elongation factor 1 gamma"/>
    <property type="match status" value="1"/>
</dbReference>
<evidence type="ECO:0008006" key="6">
    <source>
        <dbReference type="Google" id="ProtNLM"/>
    </source>
</evidence>
<dbReference type="CDD" id="cd03181">
    <property type="entry name" value="GST_C_EF1Bgamma_like"/>
    <property type="match status" value="1"/>
</dbReference>
<dbReference type="Pfam" id="PF00043">
    <property type="entry name" value="GST_C"/>
    <property type="match status" value="1"/>
</dbReference>
<accession>I2GUP1</accession>
<dbReference type="Pfam" id="PF02798">
    <property type="entry name" value="GST_N"/>
    <property type="match status" value="1"/>
</dbReference>
<dbReference type="InterPro" id="IPR036282">
    <property type="entry name" value="Glutathione-S-Trfase_C_sf"/>
</dbReference>
<keyword evidence="5" id="KW-1185">Reference proteome</keyword>
<dbReference type="EMBL" id="HE806316">
    <property type="protein sequence ID" value="CCH57843.1"/>
    <property type="molecule type" value="Genomic_DNA"/>
</dbReference>
<dbReference type="RefSeq" id="XP_004177362.1">
    <property type="nucleotide sequence ID" value="XM_004177314.1"/>
</dbReference>
<dbReference type="PANTHER" id="PTHR43986">
    <property type="entry name" value="ELONGATION FACTOR 1-GAMMA"/>
    <property type="match status" value="1"/>
</dbReference>